<organism evidence="4">
    <name type="scientific">Fervidobacterium thailandense</name>
    <dbReference type="NCBI Taxonomy" id="1008305"/>
    <lineage>
        <taxon>Bacteria</taxon>
        <taxon>Thermotogati</taxon>
        <taxon>Thermotogota</taxon>
        <taxon>Thermotogae</taxon>
        <taxon>Thermotogales</taxon>
        <taxon>Fervidobacteriaceae</taxon>
        <taxon>Fervidobacterium</taxon>
    </lineage>
</organism>
<feature type="domain" description="Type II/III secretion system secretin-like" evidence="3">
    <location>
        <begin position="1392"/>
        <end position="1547"/>
    </location>
</feature>
<gene>
    <name evidence="4" type="ORF">ENT77_03835</name>
</gene>
<dbReference type="PANTHER" id="PTHR30604:SF1">
    <property type="entry name" value="DNA UTILIZATION PROTEIN HOFQ"/>
    <property type="match status" value="1"/>
</dbReference>
<reference evidence="4" key="1">
    <citation type="journal article" date="2020" name="mSystems">
        <title>Genome- and Community-Level Interaction Insights into Carbon Utilization and Element Cycling Functions of Hydrothermarchaeota in Hydrothermal Sediment.</title>
        <authorList>
            <person name="Zhou Z."/>
            <person name="Liu Y."/>
            <person name="Xu W."/>
            <person name="Pan J."/>
            <person name="Luo Z.H."/>
            <person name="Li M."/>
        </authorList>
    </citation>
    <scope>NUCLEOTIDE SEQUENCE [LARGE SCALE GENOMIC DNA]</scope>
    <source>
        <strain evidence="4">SpSt-609</strain>
    </source>
</reference>
<dbReference type="InterPro" id="IPR004845">
    <property type="entry name" value="T2SS_GspD_CS"/>
</dbReference>
<evidence type="ECO:0000313" key="4">
    <source>
        <dbReference type="EMBL" id="HGU40311.1"/>
    </source>
</evidence>
<sequence>MKFSFVLPLFVAFLLCHSLAFSSLIDVNYTSTPNEVVLVFTFSSASSVLYYGQNQSSTVHYLLLSSAGNYTSYIPVSAGSVEGIQVVPADGQLNIFVFCLTPVRANYNVAGNKLYVRFPRSFSSKRITVNFLGIKSELFLKEISEYFGIDIFFYDGAKGKIVNLKLTDASLEDVIRSFLSSTGLSYAYGSGKVLYFGTTEEISKNFAMSWQVYDKELNLEKLKEVFGKGIYVAYTKDKSKLFVYGGLREYRLIAEALATEPTKNWVFIKYPDGATDKEIEDLLKRIVEGTDLKYMLLPTNRQIALLGNQEDVERILRILTVYKPVVYKSTSNIFSFVQVNYPERVKEALLKVVPNMKVDILGNLLIVPKEFEDLAKTLASYSSVASPYRITLENVSEEAVKGAAKVLGISDKDVIVTMNGDKVHIVLFTTEGLYQRFLSLVDTLDQRTEVVRASKETIEKYKLKVLERYSDGSILVSGKRADIEKLKKELESKTTVVVKLTPSDPPVEILSRILSYPIEENQGYIIAEVNKSEVENFQRRLQEIRENYGRKIVMTVNSYNEEVTKIVSELYKVTFYASGDKLLIFGINAVEAKKFLDTFLELPDQFIAKVDPIDEQLGNMLSKLFKVEIYKTESATYIVGKKANVDLARQYIEAKASDVVNLKTRISNEVVDYVRALYGVGLNYFPELNLALLSGSKDQVEKAKNFLEGLEVNTDIAYIDLGSKLQEEDVSNLVKLLGLKLDVKKIGPGVYVSGERSAVVKLKDELQRLNKLIDEIKDEYAFMVYSEELDKIVKEIFKVMTFKFGPGYVVYGPSEKVKSVEKFISEFSPQDVTLESTILSLETRLNDEQVKGIISMFEENVKFVRVDDKLYLAGKKGSVMKIRDELSKYKPDTEYASISGKLLIDVKNKPLQQLLLEVSRLLGEEVVIVGNLDTVISLRMVVKNLPELLDQLTSYGVRYDKIGTVFRVYGVSEKINPDNFVTVLGVESLHVFVKNQSLVDVIYGVAQILRKSVVFENFEDVKVTISLVDATFEELLQSVGVYGITYEQKDGVYYVKRREEISKEKFSEDVPSVIGVDGKNYVDVKDGKITLYFSKERVDEIVRQVLTKLGKSYKVYPVEDTVHSVLLINAPYDTFKAVFSEWVEFREDNGIVYVLPLPKKIPETEKKEMKVVQVSNGKITINAEYHDLSEIIKDVFRSFGYSVVFSKPVDKKATMAVSEVDFETFKSIVLNYGVSLKQSGSLYFVDITPEDTKVINTYTFNVVRGADKVKELIEFYGGKATVNSDAGIVIAYNLDPRNVDDITRLVDKISRAKLVSIEARVVDTSLLDSIGIDLGFYLNSQDALQISSRDGLKLSLKVLELFDFENLWKKILDNAQIGINATTGQAGSVQTTQGSTKLLASPNVVAKSGESARIFIGDSIPIVLRDAQTGQLSLQYLEAGIELRIVPMVNPDDSIELDLYTAVGNFDFTTQVGGYPRTSKREATTKLTLKDGQTLVIGGLAREEKSQQTWKVPILGDLPIIGMLFRGTRESLETRNIVIFLTAKIIEQ</sequence>
<dbReference type="GO" id="GO:0009306">
    <property type="term" value="P:protein secretion"/>
    <property type="evidence" value="ECO:0007669"/>
    <property type="project" value="InterPro"/>
</dbReference>
<dbReference type="Pfam" id="PF00263">
    <property type="entry name" value="Secretin"/>
    <property type="match status" value="1"/>
</dbReference>
<name>A0A7C5RJ51_9BACT</name>
<dbReference type="PROSITE" id="PS00875">
    <property type="entry name" value="T2SP_D"/>
    <property type="match status" value="1"/>
</dbReference>
<dbReference type="InterPro" id="IPR051808">
    <property type="entry name" value="Type_IV_pilus_biogenesis"/>
</dbReference>
<evidence type="ECO:0000259" key="3">
    <source>
        <dbReference type="Pfam" id="PF00263"/>
    </source>
</evidence>
<proteinExistence type="inferred from homology"/>
<dbReference type="PANTHER" id="PTHR30604">
    <property type="entry name" value="PROTEIN TRANSPORT PROTEIN HOFQ"/>
    <property type="match status" value="1"/>
</dbReference>
<evidence type="ECO:0000256" key="2">
    <source>
        <dbReference type="SAM" id="SignalP"/>
    </source>
</evidence>
<feature type="signal peptide" evidence="2">
    <location>
        <begin position="1"/>
        <end position="22"/>
    </location>
</feature>
<comment type="caution">
    <text evidence="4">The sequence shown here is derived from an EMBL/GenBank/DDBJ whole genome shotgun (WGS) entry which is preliminary data.</text>
</comment>
<feature type="chain" id="PRO_5030162406" evidence="2">
    <location>
        <begin position="23"/>
        <end position="1548"/>
    </location>
</feature>
<dbReference type="InterPro" id="IPR004846">
    <property type="entry name" value="T2SS/T3SS_dom"/>
</dbReference>
<dbReference type="EMBL" id="DSZY01000017">
    <property type="protein sequence ID" value="HGU40311.1"/>
    <property type="molecule type" value="Genomic_DNA"/>
</dbReference>
<evidence type="ECO:0000256" key="1">
    <source>
        <dbReference type="RuleBase" id="RU004003"/>
    </source>
</evidence>
<protein>
    <submittedName>
        <fullName evidence="4">Type II and III secretion system protein</fullName>
    </submittedName>
</protein>
<keyword evidence="2" id="KW-0732">Signal</keyword>
<comment type="similarity">
    <text evidence="1">Belongs to the bacterial secretin family.</text>
</comment>
<accession>A0A7C5RJ51</accession>